<feature type="domain" description="MalT-like TPR region" evidence="2">
    <location>
        <begin position="170"/>
        <end position="415"/>
    </location>
</feature>
<accession>A0A2T7A2F9</accession>
<dbReference type="Pfam" id="PF17874">
    <property type="entry name" value="TPR_MalT"/>
    <property type="match status" value="1"/>
</dbReference>
<dbReference type="SUPFAM" id="SSF48452">
    <property type="entry name" value="TPR-like"/>
    <property type="match status" value="2"/>
</dbReference>
<dbReference type="InterPro" id="IPR041617">
    <property type="entry name" value="TPR_MalT"/>
</dbReference>
<dbReference type="Gene3D" id="1.25.40.10">
    <property type="entry name" value="Tetratricopeptide repeat domain"/>
    <property type="match status" value="2"/>
</dbReference>
<keyword evidence="4" id="KW-1185">Reference proteome</keyword>
<name>A0A2T7A2F9_TUBBO</name>
<dbReference type="PANTHER" id="PTHR46082:SF6">
    <property type="entry name" value="AAA+ ATPASE DOMAIN-CONTAINING PROTEIN-RELATED"/>
    <property type="match status" value="1"/>
</dbReference>
<dbReference type="SMART" id="SM00028">
    <property type="entry name" value="TPR"/>
    <property type="match status" value="6"/>
</dbReference>
<dbReference type="PANTHER" id="PTHR46082">
    <property type="entry name" value="ATP/GTP-BINDING PROTEIN-RELATED"/>
    <property type="match status" value="1"/>
</dbReference>
<dbReference type="Proteomes" id="UP000244722">
    <property type="component" value="Unassembled WGS sequence"/>
</dbReference>
<feature type="compositionally biased region" description="Polar residues" evidence="1">
    <location>
        <begin position="47"/>
        <end position="82"/>
    </location>
</feature>
<feature type="region of interest" description="Disordered" evidence="1">
    <location>
        <begin position="30"/>
        <end position="94"/>
    </location>
</feature>
<dbReference type="STRING" id="42251.A0A2T7A2F9"/>
<dbReference type="InterPro" id="IPR019734">
    <property type="entry name" value="TPR_rpt"/>
</dbReference>
<protein>
    <recommendedName>
        <fullName evidence="2">MalT-like TPR region domain-containing protein</fullName>
    </recommendedName>
</protein>
<dbReference type="InterPro" id="IPR011990">
    <property type="entry name" value="TPR-like_helical_dom_sf"/>
</dbReference>
<dbReference type="EMBL" id="NESQ01000036">
    <property type="protein sequence ID" value="PUU81933.1"/>
    <property type="molecule type" value="Genomic_DNA"/>
</dbReference>
<proteinExistence type="predicted"/>
<sequence length="527" mass="58689">MRRTLVYDISTKYSSKALLNVGIETPLGVDYSTPESTAGDPPGEDSQPISPGSGFSNSEGGDTTPCVVSSPGTISESGTVENHNPPFGVSMDPNLDPDLDPFLQLASDRFGFSEPLQHRYARPVTSGESSNSLMSLSDIHQVTPSYPYDFDGVPQMIFPNDQGSYSLDPKAITSLLSASLLYLDKGLLKVAEDLQRLALDSLKEKNGERHPDTLASMQTLGFLCRDQGRYKEAEEILHRNLALSTGICEVHRYWMKPTQGLGVIYIHQGRLKEAEEYISRVTKASKEHFGPTHPETLSAIHCLATVYMEMGKCNEAERLLAGEGGVLQMSKNQSGDQHPETLATMRTLATAYLNQGHLKKAEQMLQLVLRKSEQFLGRRHRQTISSMHCLGVAYLDLRRWKEAEEMLTQVLELSKQYLGDEHRHTLTAMHNLGVTYLDQGKLNLAETQFIDVVKLSNRHMGVNHPDTLSSRNKLAKTYLKLGRWIEAETISQEVVSKSKDVLGETHPEVFQYSALLVAINQERDREA</sequence>
<organism evidence="3 4">
    <name type="scientific">Tuber borchii</name>
    <name type="common">White truffle</name>
    <dbReference type="NCBI Taxonomy" id="42251"/>
    <lineage>
        <taxon>Eukaryota</taxon>
        <taxon>Fungi</taxon>
        <taxon>Dikarya</taxon>
        <taxon>Ascomycota</taxon>
        <taxon>Pezizomycotina</taxon>
        <taxon>Pezizomycetes</taxon>
        <taxon>Pezizales</taxon>
        <taxon>Tuberaceae</taxon>
        <taxon>Tuber</taxon>
    </lineage>
</organism>
<evidence type="ECO:0000313" key="3">
    <source>
        <dbReference type="EMBL" id="PUU81933.1"/>
    </source>
</evidence>
<dbReference type="OrthoDB" id="5986190at2759"/>
<dbReference type="AlphaFoldDB" id="A0A2T7A2F9"/>
<dbReference type="InterPro" id="IPR053137">
    <property type="entry name" value="NLR-like"/>
</dbReference>
<evidence type="ECO:0000313" key="4">
    <source>
        <dbReference type="Proteomes" id="UP000244722"/>
    </source>
</evidence>
<comment type="caution">
    <text evidence="3">The sequence shown here is derived from an EMBL/GenBank/DDBJ whole genome shotgun (WGS) entry which is preliminary data.</text>
</comment>
<evidence type="ECO:0000259" key="2">
    <source>
        <dbReference type="Pfam" id="PF17874"/>
    </source>
</evidence>
<gene>
    <name evidence="3" type="ORF">B9Z19DRAFT_1076095</name>
</gene>
<dbReference type="Pfam" id="PF13374">
    <property type="entry name" value="TPR_10"/>
    <property type="match status" value="2"/>
</dbReference>
<reference evidence="3 4" key="1">
    <citation type="submission" date="2017-04" db="EMBL/GenBank/DDBJ databases">
        <title>Draft genome sequence of Tuber borchii Vittad., a whitish edible truffle.</title>
        <authorList>
            <consortium name="DOE Joint Genome Institute"/>
            <person name="Murat C."/>
            <person name="Kuo A."/>
            <person name="Barry K.W."/>
            <person name="Clum A."/>
            <person name="Dockter R.B."/>
            <person name="Fauchery L."/>
            <person name="Iotti M."/>
            <person name="Kohler A."/>
            <person name="Labutti K."/>
            <person name="Lindquist E.A."/>
            <person name="Lipzen A."/>
            <person name="Ohm R.A."/>
            <person name="Wang M."/>
            <person name="Grigoriev I.V."/>
            <person name="Zambonelli A."/>
            <person name="Martin F.M."/>
        </authorList>
    </citation>
    <scope>NUCLEOTIDE SEQUENCE [LARGE SCALE GENOMIC DNA]</scope>
    <source>
        <strain evidence="3 4">Tbo3840</strain>
    </source>
</reference>
<evidence type="ECO:0000256" key="1">
    <source>
        <dbReference type="SAM" id="MobiDB-lite"/>
    </source>
</evidence>